<dbReference type="AlphaFoldDB" id="A0A1E7Q616"/>
<reference evidence="2" key="1">
    <citation type="submission" date="2016-09" db="EMBL/GenBank/DDBJ databases">
        <authorList>
            <person name="Wan X."/>
            <person name="Hou S."/>
        </authorList>
    </citation>
    <scope>NUCLEOTIDE SEQUENCE [LARGE SCALE GENOMIC DNA]</scope>
    <source>
        <strain evidence="2">KH87</strain>
    </source>
</reference>
<sequence length="237" mass="27627">MLYKKVEGFTFLHVANAFLSQVPLKSIYEGRKIEWETALDLLYPEVADAESSCYLIYLDDEVNPVYVGQYTGVFKDRWGLKKGKYIWHGNNDDSIKFALIAKRRISIWLSLDPYVELSDGRKININKEIEQIIIEEVQPKWNVTSKKKVSKIGEPVSKILSQYEKKLPDIFNSLLATFEEKNLDSYLEQLLGKGEKNWSELQDKKMTDLSRCRHFINYISSGIQPDNALEFVWKEFP</sequence>
<dbReference type="OrthoDB" id="9793162at2"/>
<gene>
    <name evidence="1" type="ORF">BI198_08455</name>
</gene>
<protein>
    <recommendedName>
        <fullName evidence="3">GIY-YIG domain-containing protein</fullName>
    </recommendedName>
</protein>
<keyword evidence="2" id="KW-1185">Reference proteome</keyword>
<evidence type="ECO:0008006" key="3">
    <source>
        <dbReference type="Google" id="ProtNLM"/>
    </source>
</evidence>
<evidence type="ECO:0000313" key="2">
    <source>
        <dbReference type="Proteomes" id="UP000242258"/>
    </source>
</evidence>
<dbReference type="RefSeq" id="WP_070049156.1">
    <property type="nucleotide sequence ID" value="NZ_CBCSDO010000004.1"/>
</dbReference>
<accession>A0A1E7Q616</accession>
<proteinExistence type="predicted"/>
<dbReference type="STRING" id="1628148.BI198_08455"/>
<name>A0A1E7Q616_9GAMM</name>
<comment type="caution">
    <text evidence="1">The sequence shown here is derived from an EMBL/GenBank/DDBJ whole genome shotgun (WGS) entry which is preliminary data.</text>
</comment>
<dbReference type="EMBL" id="MKEK01000001">
    <property type="protein sequence ID" value="OEY69586.1"/>
    <property type="molecule type" value="Genomic_DNA"/>
</dbReference>
<evidence type="ECO:0000313" key="1">
    <source>
        <dbReference type="EMBL" id="OEY69586.1"/>
    </source>
</evidence>
<dbReference type="Proteomes" id="UP000242258">
    <property type="component" value="Unassembled WGS sequence"/>
</dbReference>
<organism evidence="1 2">
    <name type="scientific">Rheinheimera salexigens</name>
    <dbReference type="NCBI Taxonomy" id="1628148"/>
    <lineage>
        <taxon>Bacteria</taxon>
        <taxon>Pseudomonadati</taxon>
        <taxon>Pseudomonadota</taxon>
        <taxon>Gammaproteobacteria</taxon>
        <taxon>Chromatiales</taxon>
        <taxon>Chromatiaceae</taxon>
        <taxon>Rheinheimera</taxon>
    </lineage>
</organism>